<dbReference type="AlphaFoldDB" id="A0A4U3KY64"/>
<comment type="caution">
    <text evidence="2">The sequence shown here is derived from an EMBL/GenBank/DDBJ whole genome shotgun (WGS) entry which is preliminary data.</text>
</comment>
<feature type="chain" id="PRO_5020256380" evidence="1">
    <location>
        <begin position="20"/>
        <end position="367"/>
    </location>
</feature>
<gene>
    <name evidence="2" type="ORF">FC093_14065</name>
</gene>
<reference evidence="2 3" key="1">
    <citation type="submission" date="2019-05" db="EMBL/GenBank/DDBJ databases">
        <title>Panacibacter sp. strain 17mud1-8 Genome sequencing and assembly.</title>
        <authorList>
            <person name="Chhetri G."/>
        </authorList>
    </citation>
    <scope>NUCLEOTIDE SEQUENCE [LARGE SCALE GENOMIC DNA]</scope>
    <source>
        <strain evidence="2 3">17mud1-8</strain>
    </source>
</reference>
<feature type="signal peptide" evidence="1">
    <location>
        <begin position="1"/>
        <end position="19"/>
    </location>
</feature>
<dbReference type="Proteomes" id="UP000305848">
    <property type="component" value="Unassembled WGS sequence"/>
</dbReference>
<dbReference type="RefSeq" id="WP_137262436.1">
    <property type="nucleotide sequence ID" value="NZ_SZQL01000011.1"/>
</dbReference>
<dbReference type="OrthoDB" id="1114561at2"/>
<dbReference type="Pfam" id="PF07642">
    <property type="entry name" value="BBP2"/>
    <property type="match status" value="1"/>
</dbReference>
<protein>
    <submittedName>
        <fullName evidence="2">Porin</fullName>
    </submittedName>
</protein>
<evidence type="ECO:0000313" key="3">
    <source>
        <dbReference type="Proteomes" id="UP000305848"/>
    </source>
</evidence>
<name>A0A4U3KY64_9BACT</name>
<dbReference type="InterPro" id="IPR011486">
    <property type="entry name" value="BBP2"/>
</dbReference>
<keyword evidence="3" id="KW-1185">Reference proteome</keyword>
<evidence type="ECO:0000313" key="2">
    <source>
        <dbReference type="EMBL" id="TKK67420.1"/>
    </source>
</evidence>
<dbReference type="EMBL" id="SZQL01000011">
    <property type="protein sequence ID" value="TKK67420.1"/>
    <property type="molecule type" value="Genomic_DNA"/>
</dbReference>
<sequence length="367" mass="39883">MKRTALCLSVLAGFHVCYAQDTTATKTNTSGVEVAGVKITGSLDMYYRYNFANTTDAGGHPVTNNYTSFTNSQNAFELGMASIQATHNFGKASAFIDVGFGRRAEEFNYPDGNIGSGKNGYTTLAAVKQLNVSYAISDKFKLTMGKWATHIGYELVDAYLNRNYSMSYLFSYGPFSHTGLKADIGLGNKSALMVGVTNPTDQATTLSSRKYAIAQFSTGTNNDQLKAYINYQGSYGGSYGLTQFDLVLNGKITDRFSIGYNGTVQLVKPENGNANNWWGSALYLNFDPTSTFGITLRGEYFDNQKQVASAPATSIFDVTLSPNFKIGNLTIIPELRLDAAKEEVFVQHDGSPAKTTLSGILAATYHF</sequence>
<proteinExistence type="predicted"/>
<evidence type="ECO:0000256" key="1">
    <source>
        <dbReference type="SAM" id="SignalP"/>
    </source>
</evidence>
<organism evidence="2 3">
    <name type="scientific">Ilyomonas limi</name>
    <dbReference type="NCBI Taxonomy" id="2575867"/>
    <lineage>
        <taxon>Bacteria</taxon>
        <taxon>Pseudomonadati</taxon>
        <taxon>Bacteroidota</taxon>
        <taxon>Chitinophagia</taxon>
        <taxon>Chitinophagales</taxon>
        <taxon>Chitinophagaceae</taxon>
        <taxon>Ilyomonas</taxon>
    </lineage>
</organism>
<keyword evidence="1" id="KW-0732">Signal</keyword>
<accession>A0A4U3KY64</accession>